<reference evidence="2 3" key="1">
    <citation type="submission" date="2022-01" db="EMBL/GenBank/DDBJ databases">
        <authorList>
            <person name="Won M."/>
            <person name="Kim S.-J."/>
            <person name="Kwon S.-W."/>
        </authorList>
    </citation>
    <scope>NUCLEOTIDE SEQUENCE [LARGE SCALE GENOMIC DNA]</scope>
    <source>
        <strain evidence="2 3">KCTC 23505</strain>
    </source>
</reference>
<dbReference type="PANTHER" id="PTHR18964">
    <property type="entry name" value="ROK (REPRESSOR, ORF, KINASE) FAMILY"/>
    <property type="match status" value="1"/>
</dbReference>
<dbReference type="EMBL" id="JAKGBZ010000005">
    <property type="protein sequence ID" value="MCF3945818.1"/>
    <property type="molecule type" value="Genomic_DNA"/>
</dbReference>
<accession>A0ABS9DSV6</accession>
<evidence type="ECO:0000256" key="1">
    <source>
        <dbReference type="ARBA" id="ARBA00006479"/>
    </source>
</evidence>
<dbReference type="RefSeq" id="WP_235703054.1">
    <property type="nucleotide sequence ID" value="NZ_JAKGBZ010000005.1"/>
</dbReference>
<dbReference type="Gene3D" id="3.30.420.40">
    <property type="match status" value="2"/>
</dbReference>
<evidence type="ECO:0000313" key="3">
    <source>
        <dbReference type="Proteomes" id="UP001521209"/>
    </source>
</evidence>
<sequence>MDRSTSQATHRADAKQPGTAQLRTLCVDVGGSHVKAAIVGQDSTELTDQVRVVTPLGGAPSVLVETIAALAAPLGGFDRVSVGFPGAVRDGLILTAPNLGGAEWHGFRLVEKLSARLGRPVRLANDATVQGLGAISGRGLECTITLGTGMGFALFSNGEPAPHLELGQHIARNKRSYDHYVGEAALKVDGAGKWNKHVQKVIEALRVLVNFDMLYIGGGNTKRIGFDLPADVHLVSNETGITGGIRLWDGVPGQLDA</sequence>
<dbReference type="InterPro" id="IPR000600">
    <property type="entry name" value="ROK"/>
</dbReference>
<dbReference type="Pfam" id="PF00480">
    <property type="entry name" value="ROK"/>
    <property type="match status" value="1"/>
</dbReference>
<comment type="similarity">
    <text evidence="1">Belongs to the ROK (NagC/XylR) family.</text>
</comment>
<protein>
    <submittedName>
        <fullName evidence="2">ROK family protein</fullName>
    </submittedName>
</protein>
<dbReference type="SUPFAM" id="SSF53067">
    <property type="entry name" value="Actin-like ATPase domain"/>
    <property type="match status" value="2"/>
</dbReference>
<dbReference type="PANTHER" id="PTHR18964:SF149">
    <property type="entry name" value="BIFUNCTIONAL UDP-N-ACETYLGLUCOSAMINE 2-EPIMERASE_N-ACETYLMANNOSAMINE KINASE"/>
    <property type="match status" value="1"/>
</dbReference>
<dbReference type="Proteomes" id="UP001521209">
    <property type="component" value="Unassembled WGS sequence"/>
</dbReference>
<dbReference type="InterPro" id="IPR043129">
    <property type="entry name" value="ATPase_NBD"/>
</dbReference>
<comment type="caution">
    <text evidence="2">The sequence shown here is derived from an EMBL/GenBank/DDBJ whole genome shotgun (WGS) entry which is preliminary data.</text>
</comment>
<name>A0ABS9DSV6_9PROT</name>
<proteinExistence type="inferred from homology"/>
<evidence type="ECO:0000313" key="2">
    <source>
        <dbReference type="EMBL" id="MCF3945818.1"/>
    </source>
</evidence>
<keyword evidence="3" id="KW-1185">Reference proteome</keyword>
<organism evidence="2 3">
    <name type="scientific">Acidiphilium iwatense</name>
    <dbReference type="NCBI Taxonomy" id="768198"/>
    <lineage>
        <taxon>Bacteria</taxon>
        <taxon>Pseudomonadati</taxon>
        <taxon>Pseudomonadota</taxon>
        <taxon>Alphaproteobacteria</taxon>
        <taxon>Acetobacterales</taxon>
        <taxon>Acidocellaceae</taxon>
        <taxon>Acidiphilium</taxon>
    </lineage>
</organism>
<gene>
    <name evidence="2" type="ORF">L2A60_03855</name>
</gene>